<evidence type="ECO:0000313" key="4">
    <source>
        <dbReference type="Proteomes" id="UP001551011"/>
    </source>
</evidence>
<keyword evidence="3" id="KW-0547">Nucleotide-binding</keyword>
<keyword evidence="1" id="KW-0723">Serine/threonine-protein kinase</keyword>
<reference evidence="3 4" key="1">
    <citation type="submission" date="2024-06" db="EMBL/GenBank/DDBJ databases">
        <title>The Natural Products Discovery Center: Release of the First 8490 Sequenced Strains for Exploring Actinobacteria Biosynthetic Diversity.</title>
        <authorList>
            <person name="Kalkreuter E."/>
            <person name="Kautsar S.A."/>
            <person name="Yang D."/>
            <person name="Bader C.D."/>
            <person name="Teijaro C.N."/>
            <person name="Fluegel L."/>
            <person name="Davis C.M."/>
            <person name="Simpson J.R."/>
            <person name="Lauterbach L."/>
            <person name="Steele A.D."/>
            <person name="Gui C."/>
            <person name="Meng S."/>
            <person name="Li G."/>
            <person name="Viehrig K."/>
            <person name="Ye F."/>
            <person name="Su P."/>
            <person name="Kiefer A.F."/>
            <person name="Nichols A."/>
            <person name="Cepeda A.J."/>
            <person name="Yan W."/>
            <person name="Fan B."/>
            <person name="Jiang Y."/>
            <person name="Adhikari A."/>
            <person name="Zheng C.-J."/>
            <person name="Schuster L."/>
            <person name="Cowan T.M."/>
            <person name="Smanski M.J."/>
            <person name="Chevrette M.G."/>
            <person name="De Carvalho L.P.S."/>
            <person name="Shen B."/>
        </authorList>
    </citation>
    <scope>NUCLEOTIDE SEQUENCE [LARGE SCALE GENOMIC DNA]</scope>
    <source>
        <strain evidence="3 4">NPDC020594</strain>
    </source>
</reference>
<keyword evidence="3" id="KW-0067">ATP-binding</keyword>
<proteinExistence type="predicted"/>
<organism evidence="3 4">
    <name type="scientific">Streptomyces flaveolus</name>
    <dbReference type="NCBI Taxonomy" id="67297"/>
    <lineage>
        <taxon>Bacteria</taxon>
        <taxon>Bacillati</taxon>
        <taxon>Actinomycetota</taxon>
        <taxon>Actinomycetes</taxon>
        <taxon>Kitasatosporales</taxon>
        <taxon>Streptomycetaceae</taxon>
        <taxon>Streptomyces</taxon>
    </lineage>
</organism>
<keyword evidence="1" id="KW-0808">Transferase</keyword>
<dbReference type="PANTHER" id="PTHR35526:SF3">
    <property type="entry name" value="ANTI-SIGMA-F FACTOR RSBW"/>
    <property type="match status" value="1"/>
</dbReference>
<dbReference type="Proteomes" id="UP001551011">
    <property type="component" value="Unassembled WGS sequence"/>
</dbReference>
<dbReference type="InterPro" id="IPR003594">
    <property type="entry name" value="HATPase_dom"/>
</dbReference>
<keyword evidence="4" id="KW-1185">Reference proteome</keyword>
<name>A0ABV3ANS3_9ACTN</name>
<dbReference type="CDD" id="cd16936">
    <property type="entry name" value="HATPase_RsbW-like"/>
    <property type="match status" value="1"/>
</dbReference>
<accession>A0ABV3ANS3</accession>
<dbReference type="RefSeq" id="WP_359261168.1">
    <property type="nucleotide sequence ID" value="NZ_JBFAEG010000050.1"/>
</dbReference>
<evidence type="ECO:0000313" key="3">
    <source>
        <dbReference type="EMBL" id="MEU5713367.1"/>
    </source>
</evidence>
<evidence type="ECO:0000256" key="1">
    <source>
        <dbReference type="ARBA" id="ARBA00022527"/>
    </source>
</evidence>
<gene>
    <name evidence="3" type="ORF">AB0H04_42245</name>
</gene>
<dbReference type="InterPro" id="IPR036890">
    <property type="entry name" value="HATPase_C_sf"/>
</dbReference>
<dbReference type="PANTHER" id="PTHR35526">
    <property type="entry name" value="ANTI-SIGMA-F FACTOR RSBW-RELATED"/>
    <property type="match status" value="1"/>
</dbReference>
<dbReference type="InterPro" id="IPR050267">
    <property type="entry name" value="Anti-sigma-factor_SerPK"/>
</dbReference>
<dbReference type="SUPFAM" id="SSF55874">
    <property type="entry name" value="ATPase domain of HSP90 chaperone/DNA topoisomerase II/histidine kinase"/>
    <property type="match status" value="1"/>
</dbReference>
<protein>
    <submittedName>
        <fullName evidence="3">ATP-binding protein</fullName>
    </submittedName>
</protein>
<sequence length="118" mass="12847">MTPLELHLLATPKAAPELRHHLRGHGFDVRLCATELLTNVIDHLGEGTPVTVRVGDTAAGNRTRIEVTDPDPRALPVLMSATEVAESGRGLALVDALAERWGVEQGPDRKTVWCKLRN</sequence>
<evidence type="ECO:0000259" key="2">
    <source>
        <dbReference type="Pfam" id="PF13581"/>
    </source>
</evidence>
<dbReference type="GO" id="GO:0005524">
    <property type="term" value="F:ATP binding"/>
    <property type="evidence" value="ECO:0007669"/>
    <property type="project" value="UniProtKB-KW"/>
</dbReference>
<dbReference type="Gene3D" id="3.30.565.10">
    <property type="entry name" value="Histidine kinase-like ATPase, C-terminal domain"/>
    <property type="match status" value="1"/>
</dbReference>
<dbReference type="Pfam" id="PF13581">
    <property type="entry name" value="HATPase_c_2"/>
    <property type="match status" value="1"/>
</dbReference>
<feature type="domain" description="Histidine kinase/HSP90-like ATPase" evidence="2">
    <location>
        <begin position="28"/>
        <end position="113"/>
    </location>
</feature>
<comment type="caution">
    <text evidence="3">The sequence shown here is derived from an EMBL/GenBank/DDBJ whole genome shotgun (WGS) entry which is preliminary data.</text>
</comment>
<dbReference type="EMBL" id="JBFAEG010000050">
    <property type="protein sequence ID" value="MEU5713367.1"/>
    <property type="molecule type" value="Genomic_DNA"/>
</dbReference>
<keyword evidence="1" id="KW-0418">Kinase</keyword>